<proteinExistence type="predicted"/>
<dbReference type="GO" id="GO:0051537">
    <property type="term" value="F:2 iron, 2 sulfur cluster binding"/>
    <property type="evidence" value="ECO:0007669"/>
    <property type="project" value="UniProtKB-KW"/>
</dbReference>
<evidence type="ECO:0000256" key="5">
    <source>
        <dbReference type="ARBA" id="ARBA00023014"/>
    </source>
</evidence>
<dbReference type="InterPro" id="IPR050584">
    <property type="entry name" value="Cholesterol_7-desaturase"/>
</dbReference>
<evidence type="ECO:0000313" key="7">
    <source>
        <dbReference type="EMBL" id="QDZ02809.1"/>
    </source>
</evidence>
<feature type="domain" description="Rieske" evidence="6">
    <location>
        <begin position="9"/>
        <end position="112"/>
    </location>
</feature>
<evidence type="ECO:0000259" key="6">
    <source>
        <dbReference type="PROSITE" id="PS51296"/>
    </source>
</evidence>
<keyword evidence="8" id="KW-1185">Reference proteome</keyword>
<dbReference type="OrthoDB" id="9800776at2"/>
<dbReference type="InterPro" id="IPR015881">
    <property type="entry name" value="ARHD_Rieske_2Fe_2S"/>
</dbReference>
<keyword evidence="5" id="KW-0411">Iron-sulfur</keyword>
<dbReference type="InterPro" id="IPR017941">
    <property type="entry name" value="Rieske_2Fe-2S"/>
</dbReference>
<sequence>MAEFRDRWIAVGLDHQVQPGSSNPAIVEDQPLAIWRGENGAANVWEDRCPHRGMRLSFGFVRGNMLRCIYHGWGYEAGGQCALIPAHPELTPPKTICANVYPSAERYGILWTNLFKDTRSEPPELGPADGWAPVRSIYVNRDAAAVTERLPEADCGMADASISMNGHGAATIEAGPNLTLLVAIQPVSAEKCGLHVVARGKAAETPDARAALARKMERLRGALEAR</sequence>
<dbReference type="PROSITE" id="PS51296">
    <property type="entry name" value="RIESKE"/>
    <property type="match status" value="1"/>
</dbReference>
<dbReference type="Gene3D" id="2.102.10.10">
    <property type="entry name" value="Rieske [2Fe-2S] iron-sulphur domain"/>
    <property type="match status" value="1"/>
</dbReference>
<evidence type="ECO:0000256" key="4">
    <source>
        <dbReference type="ARBA" id="ARBA00023004"/>
    </source>
</evidence>
<dbReference type="SUPFAM" id="SSF50022">
    <property type="entry name" value="ISP domain"/>
    <property type="match status" value="1"/>
</dbReference>
<dbReference type="PANTHER" id="PTHR21266">
    <property type="entry name" value="IRON-SULFUR DOMAIN CONTAINING PROTEIN"/>
    <property type="match status" value="1"/>
</dbReference>
<evidence type="ECO:0000256" key="1">
    <source>
        <dbReference type="ARBA" id="ARBA00022714"/>
    </source>
</evidence>
<dbReference type="InterPro" id="IPR036922">
    <property type="entry name" value="Rieske_2Fe-2S_sf"/>
</dbReference>
<dbReference type="KEGG" id="niy:FQ775_21905"/>
<name>A0A5B8L4P9_9HYPH</name>
<evidence type="ECO:0000256" key="3">
    <source>
        <dbReference type="ARBA" id="ARBA00023002"/>
    </source>
</evidence>
<gene>
    <name evidence="7" type="ORF">FQ775_21905</name>
</gene>
<dbReference type="CDD" id="cd03469">
    <property type="entry name" value="Rieske_RO_Alpha_N"/>
    <property type="match status" value="1"/>
</dbReference>
<keyword evidence="4" id="KW-0408">Iron</keyword>
<dbReference type="EMBL" id="CP042301">
    <property type="protein sequence ID" value="QDZ02809.1"/>
    <property type="molecule type" value="Genomic_DNA"/>
</dbReference>
<dbReference type="RefSeq" id="WP_146301443.1">
    <property type="nucleotide sequence ID" value="NZ_CP042301.2"/>
</dbReference>
<dbReference type="GO" id="GO:0016491">
    <property type="term" value="F:oxidoreductase activity"/>
    <property type="evidence" value="ECO:0007669"/>
    <property type="project" value="UniProtKB-KW"/>
</dbReference>
<reference evidence="7" key="1">
    <citation type="submission" date="2020-04" db="EMBL/GenBank/DDBJ databases">
        <title>Nitratireductor sp. nov. isolated from mangrove soil.</title>
        <authorList>
            <person name="Ye Y."/>
        </authorList>
    </citation>
    <scope>NUCLEOTIDE SEQUENCE</scope>
    <source>
        <strain evidence="7">SY7</strain>
    </source>
</reference>
<evidence type="ECO:0000313" key="8">
    <source>
        <dbReference type="Proteomes" id="UP000321389"/>
    </source>
</evidence>
<protein>
    <submittedName>
        <fullName evidence="7">Rieske (2Fe-2S) protein</fullName>
    </submittedName>
</protein>
<dbReference type="Pfam" id="PF00355">
    <property type="entry name" value="Rieske"/>
    <property type="match status" value="1"/>
</dbReference>
<keyword evidence="1" id="KW-0001">2Fe-2S</keyword>
<keyword evidence="3" id="KW-0560">Oxidoreductase</keyword>
<dbReference type="PROSITE" id="PS00570">
    <property type="entry name" value="RING_HYDROXYL_ALPHA"/>
    <property type="match status" value="1"/>
</dbReference>
<organism evidence="7 8">
    <name type="scientific">Nitratireductor mangrovi</name>
    <dbReference type="NCBI Taxonomy" id="2599600"/>
    <lineage>
        <taxon>Bacteria</taxon>
        <taxon>Pseudomonadati</taxon>
        <taxon>Pseudomonadota</taxon>
        <taxon>Alphaproteobacteria</taxon>
        <taxon>Hyphomicrobiales</taxon>
        <taxon>Phyllobacteriaceae</taxon>
        <taxon>Nitratireductor</taxon>
    </lineage>
</organism>
<evidence type="ECO:0000256" key="2">
    <source>
        <dbReference type="ARBA" id="ARBA00022723"/>
    </source>
</evidence>
<accession>A0A5B8L4P9</accession>
<dbReference type="PANTHER" id="PTHR21266:SF60">
    <property type="entry name" value="3-KETOSTEROID-9-ALPHA-MONOOXYGENASE, OXYGENASE COMPONENT"/>
    <property type="match status" value="1"/>
</dbReference>
<dbReference type="Proteomes" id="UP000321389">
    <property type="component" value="Chromosome"/>
</dbReference>
<keyword evidence="2" id="KW-0479">Metal-binding</keyword>
<dbReference type="AlphaFoldDB" id="A0A5B8L4P9"/>
<dbReference type="GO" id="GO:0005506">
    <property type="term" value="F:iron ion binding"/>
    <property type="evidence" value="ECO:0007669"/>
    <property type="project" value="InterPro"/>
</dbReference>